<dbReference type="EMBL" id="VOEI01000002">
    <property type="protein sequence ID" value="TWR26707.1"/>
    <property type="molecule type" value="Genomic_DNA"/>
</dbReference>
<dbReference type="GO" id="GO:0005975">
    <property type="term" value="P:carbohydrate metabolic process"/>
    <property type="evidence" value="ECO:0007669"/>
    <property type="project" value="InterPro"/>
</dbReference>
<dbReference type="GO" id="GO:0004553">
    <property type="term" value="F:hydrolase activity, hydrolyzing O-glycosyl compounds"/>
    <property type="evidence" value="ECO:0007669"/>
    <property type="project" value="UniProtKB-ARBA"/>
</dbReference>
<dbReference type="InterPro" id="IPR008928">
    <property type="entry name" value="6-hairpin_glycosidase_sf"/>
</dbReference>
<name>A0A563U5R9_9SPHI</name>
<keyword evidence="3" id="KW-0378">Hydrolase</keyword>
<evidence type="ECO:0000259" key="1">
    <source>
        <dbReference type="Pfam" id="PF00723"/>
    </source>
</evidence>
<dbReference type="InterPro" id="IPR012341">
    <property type="entry name" value="6hp_glycosidase-like_sf"/>
</dbReference>
<dbReference type="Proteomes" id="UP000318010">
    <property type="component" value="Unassembled WGS sequence"/>
</dbReference>
<proteinExistence type="predicted"/>
<dbReference type="AlphaFoldDB" id="A0A563U5R9"/>
<protein>
    <submittedName>
        <fullName evidence="3">Glycoside hydrolase family 15 protein</fullName>
    </submittedName>
</protein>
<evidence type="ECO:0000259" key="2">
    <source>
        <dbReference type="Pfam" id="PF19291"/>
    </source>
</evidence>
<gene>
    <name evidence="3" type="ORF">FPZ42_06625</name>
</gene>
<dbReference type="Pfam" id="PF00723">
    <property type="entry name" value="Glyco_hydro_15"/>
    <property type="match status" value="2"/>
</dbReference>
<comment type="caution">
    <text evidence="3">The sequence shown here is derived from an EMBL/GenBank/DDBJ whole genome shotgun (WGS) entry which is preliminary data.</text>
</comment>
<dbReference type="InterPro" id="IPR011613">
    <property type="entry name" value="GH15-like"/>
</dbReference>
<dbReference type="SUPFAM" id="SSF48208">
    <property type="entry name" value="Six-hairpin glycosidases"/>
    <property type="match status" value="1"/>
</dbReference>
<keyword evidence="4" id="KW-1185">Reference proteome</keyword>
<feature type="domain" description="GH15-like" evidence="1">
    <location>
        <begin position="210"/>
        <end position="507"/>
    </location>
</feature>
<feature type="domain" description="Trehalase-like N-terminal" evidence="2">
    <location>
        <begin position="3"/>
        <end position="167"/>
    </location>
</feature>
<evidence type="ECO:0000313" key="3">
    <source>
        <dbReference type="EMBL" id="TWR26707.1"/>
    </source>
</evidence>
<evidence type="ECO:0000313" key="4">
    <source>
        <dbReference type="Proteomes" id="UP000318010"/>
    </source>
</evidence>
<dbReference type="InterPro" id="IPR045582">
    <property type="entry name" value="Trehalase-like_N"/>
</dbReference>
<sequence>MKQPPISSLAVISDRNACALLDREGTISWYCPGAFDHDAVFSSLIDQDKGGYWQINFSDGIFLNRAFEQRSSILYTYLQVNSQQVKFIDFMPMNSSFKGICRKISRSPVAFSGELSLRSDYGLQATDALQTQAEVIHFPSKNLWLHSSHPITLENDVIHYHVTAGESSWAALTDCEQLTEPDIDEALQLTREAWINIEAHINYEGPFEREVQNSLRALQQMVYEPTGGIIAAPTTGLPEVIGGRRNYDYRFVWMRDAALITSSLVGLQTDGKVERSFMSFVSGAMRKNGQSHVSCFYGIDQTVRKNFKYLSLAGYQDSRPLMTGNTAADQFQLDAEASILLACGAIYAKTDERPEWEIVESIADYICRNWERKDNGIWEEEQVQHYTSSKALAARALEVMAPYQNNQETAERWRYNAGLIRKFINENCLTSYGALAVHAGSEDVDIACALLAPFGFAKADDKYLKATIDAIEERYSDGNLYRRHLQEFDSSQEGVFLAASCWMAHHYVLAGNLDKANAILSAVQNCANDLGYFSEEYDTENKIMLGNFPQTFVHSSFICAVNALENAVR</sequence>
<accession>A0A563U5R9</accession>
<dbReference type="RefSeq" id="WP_146269712.1">
    <property type="nucleotide sequence ID" value="NZ_VOEI01000002.1"/>
</dbReference>
<reference evidence="3 4" key="1">
    <citation type="submission" date="2019-07" db="EMBL/GenBank/DDBJ databases">
        <authorList>
            <person name="Kim J."/>
        </authorList>
    </citation>
    <scope>NUCLEOTIDE SEQUENCE [LARGE SCALE GENOMIC DNA]</scope>
    <source>
        <strain evidence="3 4">MJ1a</strain>
    </source>
</reference>
<organism evidence="3 4">
    <name type="scientific">Mucilaginibacter achroorhodeus</name>
    <dbReference type="NCBI Taxonomy" id="2599294"/>
    <lineage>
        <taxon>Bacteria</taxon>
        <taxon>Pseudomonadati</taxon>
        <taxon>Bacteroidota</taxon>
        <taxon>Sphingobacteriia</taxon>
        <taxon>Sphingobacteriales</taxon>
        <taxon>Sphingobacteriaceae</taxon>
        <taxon>Mucilaginibacter</taxon>
    </lineage>
</organism>
<dbReference type="OrthoDB" id="3902805at2"/>
<feature type="domain" description="GH15-like" evidence="1">
    <location>
        <begin position="516"/>
        <end position="560"/>
    </location>
</feature>
<dbReference type="PANTHER" id="PTHR31616:SF0">
    <property type="entry name" value="GLUCAN 1,4-ALPHA-GLUCOSIDASE"/>
    <property type="match status" value="1"/>
</dbReference>
<dbReference type="Gene3D" id="1.50.10.10">
    <property type="match status" value="1"/>
</dbReference>
<dbReference type="PANTHER" id="PTHR31616">
    <property type="entry name" value="TREHALASE"/>
    <property type="match status" value="1"/>
</dbReference>
<dbReference type="Pfam" id="PF19291">
    <property type="entry name" value="TREH_N"/>
    <property type="match status" value="1"/>
</dbReference>